<evidence type="ECO:0000256" key="1">
    <source>
        <dbReference type="SAM" id="MobiDB-lite"/>
    </source>
</evidence>
<gene>
    <name evidence="2" type="ORF">MGAL_10B047649</name>
</gene>
<dbReference type="OrthoDB" id="10417456at2759"/>
<evidence type="ECO:0000313" key="2">
    <source>
        <dbReference type="EMBL" id="VDI33696.1"/>
    </source>
</evidence>
<feature type="compositionally biased region" description="Polar residues" evidence="1">
    <location>
        <begin position="9"/>
        <end position="24"/>
    </location>
</feature>
<evidence type="ECO:0000313" key="3">
    <source>
        <dbReference type="Proteomes" id="UP000596742"/>
    </source>
</evidence>
<feature type="region of interest" description="Disordered" evidence="1">
    <location>
        <begin position="1"/>
        <end position="24"/>
    </location>
</feature>
<sequence>MATRRKSASRVQTETLDDQNPSNWTSSQLKAALSKIGIKITGNLSNSSLRRLYLDNQTKNSSATIDNSDNLAERNTVSVGNYSLNRVNSVSYNKEVILEGE</sequence>
<dbReference type="EMBL" id="UYJE01005064">
    <property type="protein sequence ID" value="VDI33696.1"/>
    <property type="molecule type" value="Genomic_DNA"/>
</dbReference>
<reference evidence="2" key="1">
    <citation type="submission" date="2018-11" db="EMBL/GenBank/DDBJ databases">
        <authorList>
            <person name="Alioto T."/>
            <person name="Alioto T."/>
        </authorList>
    </citation>
    <scope>NUCLEOTIDE SEQUENCE</scope>
</reference>
<comment type="caution">
    <text evidence="2">The sequence shown here is derived from an EMBL/GenBank/DDBJ whole genome shotgun (WGS) entry which is preliminary data.</text>
</comment>
<keyword evidence="3" id="KW-1185">Reference proteome</keyword>
<dbReference type="Proteomes" id="UP000596742">
    <property type="component" value="Unassembled WGS sequence"/>
</dbReference>
<organism evidence="2 3">
    <name type="scientific">Mytilus galloprovincialis</name>
    <name type="common">Mediterranean mussel</name>
    <dbReference type="NCBI Taxonomy" id="29158"/>
    <lineage>
        <taxon>Eukaryota</taxon>
        <taxon>Metazoa</taxon>
        <taxon>Spiralia</taxon>
        <taxon>Lophotrochozoa</taxon>
        <taxon>Mollusca</taxon>
        <taxon>Bivalvia</taxon>
        <taxon>Autobranchia</taxon>
        <taxon>Pteriomorphia</taxon>
        <taxon>Mytilida</taxon>
        <taxon>Mytiloidea</taxon>
        <taxon>Mytilidae</taxon>
        <taxon>Mytilinae</taxon>
        <taxon>Mytilus</taxon>
    </lineage>
</organism>
<protein>
    <recommendedName>
        <fullName evidence="4">SAP domain-containing protein</fullName>
    </recommendedName>
</protein>
<name>A0A8B6EFF5_MYTGA</name>
<dbReference type="AlphaFoldDB" id="A0A8B6EFF5"/>
<accession>A0A8B6EFF5</accession>
<proteinExistence type="predicted"/>
<evidence type="ECO:0008006" key="4">
    <source>
        <dbReference type="Google" id="ProtNLM"/>
    </source>
</evidence>